<evidence type="ECO:0000313" key="1">
    <source>
        <dbReference type="EMBL" id="RHM43636.1"/>
    </source>
</evidence>
<evidence type="ECO:0000313" key="2">
    <source>
        <dbReference type="Proteomes" id="UP000286038"/>
    </source>
</evidence>
<gene>
    <name evidence="1" type="ORF">DWZ68_08860</name>
</gene>
<reference evidence="1 2" key="1">
    <citation type="submission" date="2018-08" db="EMBL/GenBank/DDBJ databases">
        <title>A genome reference for cultivated species of the human gut microbiota.</title>
        <authorList>
            <person name="Zou Y."/>
            <person name="Xue W."/>
            <person name="Luo G."/>
        </authorList>
    </citation>
    <scope>NUCLEOTIDE SEQUENCE [LARGE SCALE GENOMIC DNA]</scope>
    <source>
        <strain evidence="1 2">AF34-33</strain>
    </source>
</reference>
<dbReference type="AlphaFoldDB" id="A0A415QJA0"/>
<dbReference type="EMBL" id="QRPV01000008">
    <property type="protein sequence ID" value="RHM43636.1"/>
    <property type="molecule type" value="Genomic_DNA"/>
</dbReference>
<dbReference type="PROSITE" id="PS51257">
    <property type="entry name" value="PROKAR_LIPOPROTEIN"/>
    <property type="match status" value="1"/>
</dbReference>
<comment type="caution">
    <text evidence="1">The sequence shown here is derived from an EMBL/GenBank/DDBJ whole genome shotgun (WGS) entry which is preliminary data.</text>
</comment>
<evidence type="ECO:0008006" key="3">
    <source>
        <dbReference type="Google" id="ProtNLM"/>
    </source>
</evidence>
<name>A0A415QJA0_9BACT</name>
<sequence length="131" mass="14544">MKYILSIIICLALFSCHDVKVGYLETEAAQYNPNVLEVTKSQDANDPLHVVSPPIEGVEGTQPIYITIRQVTTTDGDKVAFLKEVTVRGNGAFDIPVYNNIPAGTYQISLQVENEDHSDFLEDIFTIVVKE</sequence>
<dbReference type="RefSeq" id="WP_118449813.1">
    <property type="nucleotide sequence ID" value="NZ_CABJDM010000008.1"/>
</dbReference>
<protein>
    <recommendedName>
        <fullName evidence="3">DUF4625 domain-containing protein</fullName>
    </recommendedName>
</protein>
<organism evidence="1 2">
    <name type="scientific">Butyricimonas virosa</name>
    <dbReference type="NCBI Taxonomy" id="544645"/>
    <lineage>
        <taxon>Bacteria</taxon>
        <taxon>Pseudomonadati</taxon>
        <taxon>Bacteroidota</taxon>
        <taxon>Bacteroidia</taxon>
        <taxon>Bacteroidales</taxon>
        <taxon>Odoribacteraceae</taxon>
        <taxon>Butyricimonas</taxon>
    </lineage>
</organism>
<proteinExistence type="predicted"/>
<dbReference type="Proteomes" id="UP000286038">
    <property type="component" value="Unassembled WGS sequence"/>
</dbReference>
<accession>A0A415QJA0</accession>